<name>A0A0R1MHN1_9LACO</name>
<comment type="catalytic activity">
    <reaction evidence="1 16">
        <text>Hydrolysis of DNA containing ring-opened 7-methylguanine residues, releasing 2,6-diamino-4-hydroxy-5-(N-methyl)formamidopyrimidine.</text>
        <dbReference type="EC" id="3.2.2.23"/>
    </reaction>
</comment>
<dbReference type="InterPro" id="IPR015886">
    <property type="entry name" value="H2TH_FPG"/>
</dbReference>
<evidence type="ECO:0000256" key="16">
    <source>
        <dbReference type="HAMAP-Rule" id="MF_00103"/>
    </source>
</evidence>
<dbReference type="GO" id="GO:0006284">
    <property type="term" value="P:base-excision repair"/>
    <property type="evidence" value="ECO:0007669"/>
    <property type="project" value="InterPro"/>
</dbReference>
<dbReference type="SMART" id="SM00898">
    <property type="entry name" value="Fapy_DNA_glyco"/>
    <property type="match status" value="1"/>
</dbReference>
<dbReference type="Proteomes" id="UP000051686">
    <property type="component" value="Unassembled WGS sequence"/>
</dbReference>
<evidence type="ECO:0000256" key="2">
    <source>
        <dbReference type="ARBA" id="ARBA00009409"/>
    </source>
</evidence>
<comment type="function">
    <text evidence="16">Involved in base excision repair of DNA damaged by oxidation or by mutagenic agents. Acts as DNA glycosylase that recognizes and removes damaged bases. Has a preference for oxidized purines, such as 7,8-dihydro-8-oxoguanine (8-oxoG). Has AP (apurinic/apyrimidinic) lyase activity and introduces nicks in the DNA strand. Cleaves the DNA backbone by beta-delta elimination to generate a single-strand break at the site of the removed base with both 3'- and 5'-phosphates.</text>
</comment>
<comment type="catalytic activity">
    <reaction evidence="14 16">
        <text>2'-deoxyribonucleotide-(2'-deoxyribose 5'-phosphate)-2'-deoxyribonucleotide-DNA = a 3'-end 2'-deoxyribonucleotide-(2,3-dehydro-2,3-deoxyribose 5'-phosphate)-DNA + a 5'-end 5'-phospho-2'-deoxyribonucleoside-DNA + H(+)</text>
        <dbReference type="Rhea" id="RHEA:66592"/>
        <dbReference type="Rhea" id="RHEA-COMP:13180"/>
        <dbReference type="Rhea" id="RHEA-COMP:16897"/>
        <dbReference type="Rhea" id="RHEA-COMP:17067"/>
        <dbReference type="ChEBI" id="CHEBI:15378"/>
        <dbReference type="ChEBI" id="CHEBI:136412"/>
        <dbReference type="ChEBI" id="CHEBI:157695"/>
        <dbReference type="ChEBI" id="CHEBI:167181"/>
        <dbReference type="EC" id="4.2.99.18"/>
    </reaction>
</comment>
<keyword evidence="10 16" id="KW-0234">DNA repair</keyword>
<dbReference type="PROSITE" id="PS51068">
    <property type="entry name" value="FPG_CAT"/>
    <property type="match status" value="1"/>
</dbReference>
<feature type="active site" description="Schiff-base intermediate with DNA" evidence="16">
    <location>
        <position position="2"/>
    </location>
</feature>
<comment type="function">
    <text evidence="15">Involved in base excision repair of DNA damaged by oxidation or by mutagenic agents. Acts as a DNA glycosylase that recognizes and removes damaged bases. Has a preference for oxidized purines, such as 7,8-dihydro-8-oxoguanine (8-oxoG). Has AP (apurinic/apyrimidinic) lyase activity and introduces nicks in the DNA strand. Cleaves the DNA backbone by beta-delta elimination to generate a single-strand break at the site of the removed base with both 3'- and 5'-phosphates.</text>
</comment>
<feature type="active site" description="Proton donor; for beta-elimination activity" evidence="16">
    <location>
        <position position="58"/>
    </location>
</feature>
<evidence type="ECO:0000256" key="6">
    <source>
        <dbReference type="ARBA" id="ARBA00022771"/>
    </source>
</evidence>
<dbReference type="PATRIC" id="fig|1423777.3.peg.1948"/>
<dbReference type="HAMAP" id="MF_00103">
    <property type="entry name" value="Fapy_DNA_glycosyl"/>
    <property type="match status" value="1"/>
</dbReference>
<evidence type="ECO:0000256" key="1">
    <source>
        <dbReference type="ARBA" id="ARBA00001668"/>
    </source>
</evidence>
<dbReference type="InterPro" id="IPR010979">
    <property type="entry name" value="Ribosomal_uS13-like_H2TH"/>
</dbReference>
<dbReference type="EC" id="4.2.99.18" evidence="16"/>
<feature type="binding site" evidence="16">
    <location>
        <position position="92"/>
    </location>
    <ligand>
        <name>DNA</name>
        <dbReference type="ChEBI" id="CHEBI:16991"/>
    </ligand>
</feature>
<keyword evidence="6 16" id="KW-0863">Zinc-finger</keyword>
<dbReference type="OrthoDB" id="9800855at2"/>
<dbReference type="CDD" id="cd08966">
    <property type="entry name" value="EcFpg-like_N"/>
    <property type="match status" value="1"/>
</dbReference>
<dbReference type="SUPFAM" id="SSF46946">
    <property type="entry name" value="S13-like H2TH domain"/>
    <property type="match status" value="1"/>
</dbReference>
<comment type="cofactor">
    <cofactor evidence="16">
        <name>Zn(2+)</name>
        <dbReference type="ChEBI" id="CHEBI:29105"/>
    </cofactor>
    <text evidence="16">Binds 1 zinc ion per subunit.</text>
</comment>
<sequence>MPELPEVETVRRGLEKLVCGERIENVKIIYSKTIIGNPDEFQKELCGHRLENVGRRGKYLLFNFDKGLSMVSHLRMEGKYFVESPELPIEKHTHIVFQLSNGQQLRYNDVRKFGRMRLIRTDELAGLPALMKLGPEPIVASFDKEEFFEKLKHKKKMIKPALLDQTLVAGLGNIYTDEVLWYSKINPQTPASHLDRQEVSLLHDEIIKELKRAIAAGGTTVFTYTDTFGHAGSFQSQLHVYGKKGQPCERCGTLLEKIVVGQRGTTFCPACQKVR</sequence>
<keyword evidence="5 16" id="KW-0227">DNA damage</keyword>
<dbReference type="InterPro" id="IPR000214">
    <property type="entry name" value="Znf_DNA_glyclase/AP_lyase"/>
</dbReference>
<keyword evidence="7 16" id="KW-0378">Hydrolase</keyword>
<dbReference type="Pfam" id="PF06827">
    <property type="entry name" value="zf-FPG_IleRS"/>
    <property type="match status" value="1"/>
</dbReference>
<evidence type="ECO:0000256" key="7">
    <source>
        <dbReference type="ARBA" id="ARBA00022801"/>
    </source>
</evidence>
<comment type="caution">
    <text evidence="19">The sequence shown here is derived from an EMBL/GenBank/DDBJ whole genome shotgun (WGS) entry which is preliminary data.</text>
</comment>
<reference evidence="19 20" key="1">
    <citation type="journal article" date="2015" name="Genome Announc.">
        <title>Expanding the biotechnology potential of lactobacilli through comparative genomics of 213 strains and associated genera.</title>
        <authorList>
            <person name="Sun Z."/>
            <person name="Harris H.M."/>
            <person name="McCann A."/>
            <person name="Guo C."/>
            <person name="Argimon S."/>
            <person name="Zhang W."/>
            <person name="Yang X."/>
            <person name="Jeffery I.B."/>
            <person name="Cooney J.C."/>
            <person name="Kagawa T.F."/>
            <person name="Liu W."/>
            <person name="Song Y."/>
            <person name="Salvetti E."/>
            <person name="Wrobel A."/>
            <person name="Rasinkangas P."/>
            <person name="Parkhill J."/>
            <person name="Rea M.C."/>
            <person name="O'Sullivan O."/>
            <person name="Ritari J."/>
            <person name="Douillard F.P."/>
            <person name="Paul Ross R."/>
            <person name="Yang R."/>
            <person name="Briner A.E."/>
            <person name="Felis G.E."/>
            <person name="de Vos W.M."/>
            <person name="Barrangou R."/>
            <person name="Klaenhammer T.R."/>
            <person name="Caufield P.W."/>
            <person name="Cui Y."/>
            <person name="Zhang H."/>
            <person name="O'Toole P.W."/>
        </authorList>
    </citation>
    <scope>NUCLEOTIDE SEQUENCE [LARGE SCALE GENOMIC DNA]</scope>
    <source>
        <strain evidence="19 20">DSM 19972</strain>
    </source>
</reference>
<dbReference type="FunFam" id="1.10.8.50:FF:000003">
    <property type="entry name" value="Formamidopyrimidine-DNA glycosylase"/>
    <property type="match status" value="1"/>
</dbReference>
<dbReference type="EMBL" id="AZEH01000039">
    <property type="protein sequence ID" value="KRL04754.1"/>
    <property type="molecule type" value="Genomic_DNA"/>
</dbReference>
<comment type="similarity">
    <text evidence="2 16">Belongs to the FPG family.</text>
</comment>
<dbReference type="GO" id="GO:0008270">
    <property type="term" value="F:zinc ion binding"/>
    <property type="evidence" value="ECO:0007669"/>
    <property type="project" value="UniProtKB-UniRule"/>
</dbReference>
<dbReference type="RefSeq" id="WP_057896701.1">
    <property type="nucleotide sequence ID" value="NZ_AZEH01000039.1"/>
</dbReference>
<dbReference type="SMART" id="SM01232">
    <property type="entry name" value="H2TH"/>
    <property type="match status" value="1"/>
</dbReference>
<dbReference type="NCBIfam" id="NF002211">
    <property type="entry name" value="PRK01103.1"/>
    <property type="match status" value="1"/>
</dbReference>
<comment type="subunit">
    <text evidence="3 16">Monomer.</text>
</comment>
<evidence type="ECO:0000256" key="9">
    <source>
        <dbReference type="ARBA" id="ARBA00023125"/>
    </source>
</evidence>
<dbReference type="GO" id="GO:0140078">
    <property type="term" value="F:class I DNA-(apurinic or apyrimidinic site) endonuclease activity"/>
    <property type="evidence" value="ECO:0007669"/>
    <property type="project" value="UniProtKB-EC"/>
</dbReference>
<dbReference type="Gene3D" id="1.10.8.50">
    <property type="match status" value="1"/>
</dbReference>
<dbReference type="SUPFAM" id="SSF81624">
    <property type="entry name" value="N-terminal domain of MutM-like DNA repair proteins"/>
    <property type="match status" value="1"/>
</dbReference>
<dbReference type="NCBIfam" id="TIGR00577">
    <property type="entry name" value="fpg"/>
    <property type="match status" value="1"/>
</dbReference>
<evidence type="ECO:0000313" key="20">
    <source>
        <dbReference type="Proteomes" id="UP000051686"/>
    </source>
</evidence>
<evidence type="ECO:0000256" key="14">
    <source>
        <dbReference type="ARBA" id="ARBA00044632"/>
    </source>
</evidence>
<dbReference type="GO" id="GO:0034039">
    <property type="term" value="F:8-oxo-7,8-dihydroguanine DNA N-glycosylase activity"/>
    <property type="evidence" value="ECO:0007669"/>
    <property type="project" value="TreeGrafter"/>
</dbReference>
<dbReference type="Gene3D" id="3.20.190.10">
    <property type="entry name" value="MutM-like, N-terminal"/>
    <property type="match status" value="1"/>
</dbReference>
<dbReference type="PANTHER" id="PTHR22993:SF9">
    <property type="entry name" value="FORMAMIDOPYRIMIDINE-DNA GLYCOSYLASE"/>
    <property type="match status" value="1"/>
</dbReference>
<evidence type="ECO:0000256" key="3">
    <source>
        <dbReference type="ARBA" id="ARBA00011245"/>
    </source>
</evidence>
<dbReference type="Pfam" id="PF01149">
    <property type="entry name" value="Fapy_DNA_glyco"/>
    <property type="match status" value="1"/>
</dbReference>
<feature type="binding site" evidence="16">
    <location>
        <position position="111"/>
    </location>
    <ligand>
        <name>DNA</name>
        <dbReference type="ChEBI" id="CHEBI:16991"/>
    </ligand>
</feature>
<dbReference type="InterPro" id="IPR010663">
    <property type="entry name" value="Znf_FPG/IleRS"/>
</dbReference>
<dbReference type="GO" id="GO:0003684">
    <property type="term" value="F:damaged DNA binding"/>
    <property type="evidence" value="ECO:0007669"/>
    <property type="project" value="InterPro"/>
</dbReference>
<evidence type="ECO:0000256" key="10">
    <source>
        <dbReference type="ARBA" id="ARBA00023204"/>
    </source>
</evidence>
<proteinExistence type="inferred from homology"/>
<dbReference type="InterPro" id="IPR012319">
    <property type="entry name" value="FPG_cat"/>
</dbReference>
<keyword evidence="20" id="KW-1185">Reference proteome</keyword>
<evidence type="ECO:0000313" key="19">
    <source>
        <dbReference type="EMBL" id="KRL04754.1"/>
    </source>
</evidence>
<dbReference type="PROSITE" id="PS51066">
    <property type="entry name" value="ZF_FPG_2"/>
    <property type="match status" value="1"/>
</dbReference>
<evidence type="ECO:0000259" key="18">
    <source>
        <dbReference type="PROSITE" id="PS51068"/>
    </source>
</evidence>
<feature type="active site" description="Proton donor" evidence="16">
    <location>
        <position position="3"/>
    </location>
</feature>
<feature type="binding site" evidence="16">
    <location>
        <position position="154"/>
    </location>
    <ligand>
        <name>DNA</name>
        <dbReference type="ChEBI" id="CHEBI:16991"/>
    </ligand>
</feature>
<keyword evidence="4 16" id="KW-0479">Metal-binding</keyword>
<keyword evidence="8 16" id="KW-0862">Zinc</keyword>
<dbReference type="InterPro" id="IPR015887">
    <property type="entry name" value="DNA_glyclase_Znf_dom_DNA_BS"/>
</dbReference>
<dbReference type="InterPro" id="IPR035937">
    <property type="entry name" value="FPG_N"/>
</dbReference>
<accession>A0A0R1MHN1</accession>
<evidence type="ECO:0000256" key="5">
    <source>
        <dbReference type="ARBA" id="ARBA00022763"/>
    </source>
</evidence>
<dbReference type="PROSITE" id="PS01242">
    <property type="entry name" value="ZF_FPG_1"/>
    <property type="match status" value="1"/>
</dbReference>
<dbReference type="InterPro" id="IPR020629">
    <property type="entry name" value="FPG_Glyclase"/>
</dbReference>
<dbReference type="PANTHER" id="PTHR22993">
    <property type="entry name" value="FORMAMIDOPYRIMIDINE-DNA GLYCOSYLASE"/>
    <property type="match status" value="1"/>
</dbReference>
<keyword evidence="12 16" id="KW-0511">Multifunctional enzyme</keyword>
<evidence type="ECO:0000256" key="12">
    <source>
        <dbReference type="ARBA" id="ARBA00023268"/>
    </source>
</evidence>
<dbReference type="EC" id="3.2.2.23" evidence="16"/>
<keyword evidence="11 16" id="KW-0456">Lyase</keyword>
<gene>
    <name evidence="16" type="primary">mutM</name>
    <name evidence="16" type="synonym">fpg</name>
    <name evidence="19" type="ORF">FD46_GL001891</name>
</gene>
<evidence type="ECO:0000256" key="4">
    <source>
        <dbReference type="ARBA" id="ARBA00022723"/>
    </source>
</evidence>
<feature type="active site" description="Proton donor; for delta-elimination activity" evidence="16">
    <location>
        <position position="263"/>
    </location>
</feature>
<dbReference type="AlphaFoldDB" id="A0A0R1MHN1"/>
<evidence type="ECO:0000256" key="13">
    <source>
        <dbReference type="ARBA" id="ARBA00023295"/>
    </source>
</evidence>
<evidence type="ECO:0000256" key="11">
    <source>
        <dbReference type="ARBA" id="ARBA00023239"/>
    </source>
</evidence>
<evidence type="ECO:0000259" key="17">
    <source>
        <dbReference type="PROSITE" id="PS51066"/>
    </source>
</evidence>
<organism evidence="19 20">
    <name type="scientific">Liquorilactobacillus oeni DSM 19972</name>
    <dbReference type="NCBI Taxonomy" id="1423777"/>
    <lineage>
        <taxon>Bacteria</taxon>
        <taxon>Bacillati</taxon>
        <taxon>Bacillota</taxon>
        <taxon>Bacilli</taxon>
        <taxon>Lactobacillales</taxon>
        <taxon>Lactobacillaceae</taxon>
        <taxon>Liquorilactobacillus</taxon>
    </lineage>
</organism>
<dbReference type="Pfam" id="PF06831">
    <property type="entry name" value="H2TH"/>
    <property type="match status" value="1"/>
</dbReference>
<keyword evidence="13 16" id="KW-0326">Glycosidase</keyword>
<feature type="domain" description="Formamidopyrimidine-DNA glycosylase catalytic" evidence="18">
    <location>
        <begin position="2"/>
        <end position="114"/>
    </location>
</feature>
<dbReference type="GO" id="GO:0003690">
    <property type="term" value="F:double-stranded DNA binding"/>
    <property type="evidence" value="ECO:0007669"/>
    <property type="project" value="UniProtKB-ARBA"/>
</dbReference>
<keyword evidence="9 16" id="KW-0238">DNA-binding</keyword>
<feature type="domain" description="FPG-type" evidence="17">
    <location>
        <begin position="239"/>
        <end position="273"/>
    </location>
</feature>
<evidence type="ECO:0000256" key="8">
    <source>
        <dbReference type="ARBA" id="ARBA00022833"/>
    </source>
</evidence>
<evidence type="ECO:0000256" key="15">
    <source>
        <dbReference type="ARBA" id="ARBA00060177"/>
    </source>
</evidence>
<dbReference type="FunFam" id="3.20.190.10:FF:000001">
    <property type="entry name" value="Formamidopyrimidine-DNA glycosylase"/>
    <property type="match status" value="1"/>
</dbReference>
<dbReference type="SUPFAM" id="SSF57716">
    <property type="entry name" value="Glucocorticoid receptor-like (DNA-binding domain)"/>
    <property type="match status" value="1"/>
</dbReference>
<protein>
    <recommendedName>
        <fullName evidence="16">Formamidopyrimidine-DNA glycosylase</fullName>
        <shortName evidence="16">Fapy-DNA glycosylase</shortName>
        <ecNumber evidence="16">3.2.2.23</ecNumber>
    </recommendedName>
    <alternativeName>
        <fullName evidence="16">DNA-(apurinic or apyrimidinic site) lyase MutM</fullName>
        <shortName evidence="16">AP lyase MutM</shortName>
        <ecNumber evidence="16">4.2.99.18</ecNumber>
    </alternativeName>
</protein>
<dbReference type="STRING" id="1423777.FD46_GL001891"/>